<reference evidence="3" key="1">
    <citation type="journal article" date="2019" name="Int. J. Syst. Evol. Microbiol.">
        <title>The Global Catalogue of Microorganisms (GCM) 10K type strain sequencing project: providing services to taxonomists for standard genome sequencing and annotation.</title>
        <authorList>
            <consortium name="The Broad Institute Genomics Platform"/>
            <consortium name="The Broad Institute Genome Sequencing Center for Infectious Disease"/>
            <person name="Wu L."/>
            <person name="Ma J."/>
        </authorList>
    </citation>
    <scope>NUCLEOTIDE SEQUENCE [LARGE SCALE GENOMIC DNA]</scope>
    <source>
        <strain evidence="3">JCM 4816</strain>
    </source>
</reference>
<proteinExistence type="predicted"/>
<dbReference type="RefSeq" id="WP_380586043.1">
    <property type="nucleotide sequence ID" value="NZ_JBHSQJ010000095.1"/>
</dbReference>
<accession>A0ABW1G667</accession>
<keyword evidence="3" id="KW-1185">Reference proteome</keyword>
<protein>
    <submittedName>
        <fullName evidence="2">DUF6643 family protein</fullName>
    </submittedName>
</protein>
<evidence type="ECO:0000313" key="3">
    <source>
        <dbReference type="Proteomes" id="UP001596174"/>
    </source>
</evidence>
<name>A0ABW1G667_9ACTN</name>
<sequence length="183" mass="18974">MTSRSYDGVGYYAPSFASDTPIYDSLVAERGVPQIAPINVPAALPPAYDSYGSSSFGSSYPTSSYGSNLPALPAPRLALGPGPSSPGYASPQPTPAQTATPVHYGAPQPYIPQQPGPAQPRYPQAPQANGYGTPPGGVQMPQRPVTPVAPVAPQRPAYNQPQQPGYQGGYQSGGYNQGYQGGY</sequence>
<dbReference type="EMBL" id="JBHSQJ010000095">
    <property type="protein sequence ID" value="MFC5909868.1"/>
    <property type="molecule type" value="Genomic_DNA"/>
</dbReference>
<organism evidence="2 3">
    <name type="scientific">Streptacidiphilus monticola</name>
    <dbReference type="NCBI Taxonomy" id="2161674"/>
    <lineage>
        <taxon>Bacteria</taxon>
        <taxon>Bacillati</taxon>
        <taxon>Actinomycetota</taxon>
        <taxon>Actinomycetes</taxon>
        <taxon>Kitasatosporales</taxon>
        <taxon>Streptomycetaceae</taxon>
        <taxon>Streptacidiphilus</taxon>
    </lineage>
</organism>
<comment type="caution">
    <text evidence="2">The sequence shown here is derived from an EMBL/GenBank/DDBJ whole genome shotgun (WGS) entry which is preliminary data.</text>
</comment>
<gene>
    <name evidence="2" type="ORF">ACFP3V_21965</name>
</gene>
<dbReference type="Pfam" id="PF20348">
    <property type="entry name" value="DUF6643"/>
    <property type="match status" value="1"/>
</dbReference>
<evidence type="ECO:0000313" key="2">
    <source>
        <dbReference type="EMBL" id="MFC5909868.1"/>
    </source>
</evidence>
<dbReference type="InterPro" id="IPR046585">
    <property type="entry name" value="DUF6643"/>
</dbReference>
<dbReference type="Proteomes" id="UP001596174">
    <property type="component" value="Unassembled WGS sequence"/>
</dbReference>
<feature type="region of interest" description="Disordered" evidence="1">
    <location>
        <begin position="51"/>
        <end position="183"/>
    </location>
</feature>
<feature type="compositionally biased region" description="Gly residues" evidence="1">
    <location>
        <begin position="166"/>
        <end position="183"/>
    </location>
</feature>
<feature type="compositionally biased region" description="Low complexity" evidence="1">
    <location>
        <begin position="51"/>
        <end position="101"/>
    </location>
</feature>
<feature type="compositionally biased region" description="Pro residues" evidence="1">
    <location>
        <begin position="109"/>
        <end position="120"/>
    </location>
</feature>
<evidence type="ECO:0000256" key="1">
    <source>
        <dbReference type="SAM" id="MobiDB-lite"/>
    </source>
</evidence>